<dbReference type="InterPro" id="IPR036701">
    <property type="entry name" value="RraB-like_sf"/>
</dbReference>
<sequence>MPDERTRRLAAQFAVDRAQIDNRRMLGDDVARPRDVEHFAYFPTADAAQRAVEQLEKAGFAGSTYFSADRSSLMAVRSDAVDEESARAFVREVDAIVEANGGHYDGWGAPVVVARRPMVHIPDTPAEINWG</sequence>
<protein>
    <submittedName>
        <fullName evidence="2">Ribonuclease E inhibitor RraB</fullName>
    </submittedName>
</protein>
<comment type="caution">
    <text evidence="2">The sequence shown here is derived from an EMBL/GenBank/DDBJ whole genome shotgun (WGS) entry which is preliminary data.</text>
</comment>
<dbReference type="RefSeq" id="WP_136421552.1">
    <property type="nucleotide sequence ID" value="NZ_SSSN01000002.1"/>
</dbReference>
<evidence type="ECO:0000259" key="1">
    <source>
        <dbReference type="Pfam" id="PF06877"/>
    </source>
</evidence>
<dbReference type="OrthoDB" id="5190653at2"/>
<dbReference type="EMBL" id="SSSN01000002">
    <property type="protein sequence ID" value="THG36235.1"/>
    <property type="molecule type" value="Genomic_DNA"/>
</dbReference>
<dbReference type="Pfam" id="PF06877">
    <property type="entry name" value="RraB"/>
    <property type="match status" value="1"/>
</dbReference>
<feature type="domain" description="Regulator of ribonuclease activity B" evidence="1">
    <location>
        <begin position="20"/>
        <end position="108"/>
    </location>
</feature>
<proteinExistence type="predicted"/>
<reference evidence="2 3" key="1">
    <citation type="submission" date="2019-04" db="EMBL/GenBank/DDBJ databases">
        <authorList>
            <person name="Jiang L."/>
        </authorList>
    </citation>
    <scope>NUCLEOTIDE SEQUENCE [LARGE SCALE GENOMIC DNA]</scope>
    <source>
        <strain evidence="2 3">YIM 131861</strain>
    </source>
</reference>
<evidence type="ECO:0000313" key="2">
    <source>
        <dbReference type="EMBL" id="THG36235.1"/>
    </source>
</evidence>
<dbReference type="SUPFAM" id="SSF89946">
    <property type="entry name" value="Hypothetical protein VC0424"/>
    <property type="match status" value="1"/>
</dbReference>
<dbReference type="InterPro" id="IPR009671">
    <property type="entry name" value="RraB_dom"/>
</dbReference>
<dbReference type="Proteomes" id="UP000307380">
    <property type="component" value="Unassembled WGS sequence"/>
</dbReference>
<name>A0A4S4G1D1_9MICO</name>
<dbReference type="Gene3D" id="3.30.70.970">
    <property type="entry name" value="RraB-like"/>
    <property type="match status" value="1"/>
</dbReference>
<evidence type="ECO:0000313" key="3">
    <source>
        <dbReference type="Proteomes" id="UP000307380"/>
    </source>
</evidence>
<dbReference type="AlphaFoldDB" id="A0A4S4G1D1"/>
<accession>A0A4S4G1D1</accession>
<organism evidence="2 3">
    <name type="scientific">Orlajensenia flava</name>
    <dbReference type="NCBI Taxonomy" id="2565934"/>
    <lineage>
        <taxon>Bacteria</taxon>
        <taxon>Bacillati</taxon>
        <taxon>Actinomycetota</taxon>
        <taxon>Actinomycetes</taxon>
        <taxon>Micrococcales</taxon>
        <taxon>Microbacteriaceae</taxon>
        <taxon>Orlajensenia</taxon>
    </lineage>
</organism>
<keyword evidence="3" id="KW-1185">Reference proteome</keyword>
<gene>
    <name evidence="2" type="ORF">E6C70_01505</name>
</gene>